<evidence type="ECO:0000313" key="1">
    <source>
        <dbReference type="EMBL" id="MBD2615321.1"/>
    </source>
</evidence>
<dbReference type="EMBL" id="JACJTC010000025">
    <property type="protein sequence ID" value="MBD2615321.1"/>
    <property type="molecule type" value="Genomic_DNA"/>
</dbReference>
<gene>
    <name evidence="1" type="ORF">H6G94_29405</name>
</gene>
<reference evidence="1 2" key="1">
    <citation type="journal article" date="2020" name="ISME J.">
        <title>Comparative genomics reveals insights into cyanobacterial evolution and habitat adaptation.</title>
        <authorList>
            <person name="Chen M.Y."/>
            <person name="Teng W.K."/>
            <person name="Zhao L."/>
            <person name="Hu C.X."/>
            <person name="Zhou Y.K."/>
            <person name="Han B.P."/>
            <person name="Song L.R."/>
            <person name="Shu W.S."/>
        </authorList>
    </citation>
    <scope>NUCLEOTIDE SEQUENCE [LARGE SCALE GENOMIC DNA]</scope>
    <source>
        <strain evidence="1 2">FACHB-252</strain>
    </source>
</reference>
<evidence type="ECO:0008006" key="3">
    <source>
        <dbReference type="Google" id="ProtNLM"/>
    </source>
</evidence>
<keyword evidence="2" id="KW-1185">Reference proteome</keyword>
<name>A0ABR8HJ61_NOSPU</name>
<comment type="caution">
    <text evidence="1">The sequence shown here is derived from an EMBL/GenBank/DDBJ whole genome shotgun (WGS) entry which is preliminary data.</text>
</comment>
<sequence length="61" mass="7004">MRKSDLTTTNIGKSIVLQYIININWKKLWFELCDRCNSSTTAYAIDSMKTVGVKVMPSIFE</sequence>
<evidence type="ECO:0000313" key="2">
    <source>
        <dbReference type="Proteomes" id="UP000606396"/>
    </source>
</evidence>
<accession>A0ABR8HJ61</accession>
<dbReference type="Proteomes" id="UP000606396">
    <property type="component" value="Unassembled WGS sequence"/>
</dbReference>
<proteinExistence type="predicted"/>
<protein>
    <recommendedName>
        <fullName evidence="3">Transposase</fullName>
    </recommendedName>
</protein>
<organism evidence="1 2">
    <name type="scientific">Nostoc punctiforme FACHB-252</name>
    <dbReference type="NCBI Taxonomy" id="1357509"/>
    <lineage>
        <taxon>Bacteria</taxon>
        <taxon>Bacillati</taxon>
        <taxon>Cyanobacteriota</taxon>
        <taxon>Cyanophyceae</taxon>
        <taxon>Nostocales</taxon>
        <taxon>Nostocaceae</taxon>
        <taxon>Nostoc</taxon>
    </lineage>
</organism>
<dbReference type="RefSeq" id="WP_190952046.1">
    <property type="nucleotide sequence ID" value="NZ_JACJTC010000025.1"/>
</dbReference>